<keyword evidence="5 10" id="KW-0472">Membrane</keyword>
<dbReference type="GO" id="GO:0046872">
    <property type="term" value="F:metal ion binding"/>
    <property type="evidence" value="ECO:0007669"/>
    <property type="project" value="UniProtKB-KW"/>
</dbReference>
<keyword evidence="10" id="KW-0813">Transport</keyword>
<dbReference type="Pfam" id="PF02537">
    <property type="entry name" value="CRCB"/>
    <property type="match status" value="1"/>
</dbReference>
<sequence length="121" mass="13139">MNYIVVGAGGFLGALLRYVLGMISLNENTVFPIKTFLINVVGCLFIGLITVAAGRNTAIDEKWILFLKVGFCGGFTTFSTFAIETTELMKNGHLGIAFLYVFSSILVGCLVIIGVEYLLMK</sequence>
<organism evidence="11 12">
    <name type="scientific">Kandleria vitulina DSM 20405</name>
    <dbReference type="NCBI Taxonomy" id="1410657"/>
    <lineage>
        <taxon>Bacteria</taxon>
        <taxon>Bacillati</taxon>
        <taxon>Bacillota</taxon>
        <taxon>Erysipelotrichia</taxon>
        <taxon>Erysipelotrichales</taxon>
        <taxon>Coprobacillaceae</taxon>
        <taxon>Kandleria</taxon>
    </lineage>
</organism>
<evidence type="ECO:0000313" key="11">
    <source>
        <dbReference type="EMBL" id="KRN47451.1"/>
    </source>
</evidence>
<dbReference type="GO" id="GO:0140114">
    <property type="term" value="P:cellular detoxification of fluoride"/>
    <property type="evidence" value="ECO:0007669"/>
    <property type="project" value="UniProtKB-UniRule"/>
</dbReference>
<dbReference type="PANTHER" id="PTHR28259:SF1">
    <property type="entry name" value="FLUORIDE EXPORT PROTEIN 1-RELATED"/>
    <property type="match status" value="1"/>
</dbReference>
<keyword evidence="10" id="KW-0915">Sodium</keyword>
<reference evidence="11 12" key="1">
    <citation type="journal article" date="2015" name="Genome Announc.">
        <title>Expanding the biotechnology potential of lactobacilli through comparative genomics of 213 strains and associated genera.</title>
        <authorList>
            <person name="Sun Z."/>
            <person name="Harris H.M."/>
            <person name="McCann A."/>
            <person name="Guo C."/>
            <person name="Argimon S."/>
            <person name="Zhang W."/>
            <person name="Yang X."/>
            <person name="Jeffery I.B."/>
            <person name="Cooney J.C."/>
            <person name="Kagawa T.F."/>
            <person name="Liu W."/>
            <person name="Song Y."/>
            <person name="Salvetti E."/>
            <person name="Wrobel A."/>
            <person name="Rasinkangas P."/>
            <person name="Parkhill J."/>
            <person name="Rea M.C."/>
            <person name="O'Sullivan O."/>
            <person name="Ritari J."/>
            <person name="Douillard F.P."/>
            <person name="Paul Ross R."/>
            <person name="Yang R."/>
            <person name="Briner A.E."/>
            <person name="Felis G.E."/>
            <person name="de Vos W.M."/>
            <person name="Barrangou R."/>
            <person name="Klaenhammer T.R."/>
            <person name="Caufield P.W."/>
            <person name="Cui Y."/>
            <person name="Zhang H."/>
            <person name="O'Toole P.W."/>
        </authorList>
    </citation>
    <scope>NUCLEOTIDE SEQUENCE [LARGE SCALE GENOMIC DNA]</scope>
    <source>
        <strain evidence="11 12">DSM 20405</strain>
    </source>
</reference>
<keyword evidence="10" id="KW-0479">Metal-binding</keyword>
<dbReference type="NCBIfam" id="TIGR00494">
    <property type="entry name" value="crcB"/>
    <property type="match status" value="1"/>
</dbReference>
<keyword evidence="12" id="KW-1185">Reference proteome</keyword>
<evidence type="ECO:0000256" key="1">
    <source>
        <dbReference type="ARBA" id="ARBA00004651"/>
    </source>
</evidence>
<evidence type="ECO:0000256" key="6">
    <source>
        <dbReference type="ARBA" id="ARBA00023303"/>
    </source>
</evidence>
<protein>
    <recommendedName>
        <fullName evidence="10">Fluoride-specific ion channel FluC</fullName>
    </recommendedName>
</protein>
<evidence type="ECO:0000256" key="7">
    <source>
        <dbReference type="ARBA" id="ARBA00035120"/>
    </source>
</evidence>
<name>A0A0R2H4W4_9FIRM</name>
<dbReference type="GO" id="GO:0005886">
    <property type="term" value="C:plasma membrane"/>
    <property type="evidence" value="ECO:0007669"/>
    <property type="project" value="UniProtKB-SubCell"/>
</dbReference>
<comment type="caution">
    <text evidence="11">The sequence shown here is derived from an EMBL/GenBank/DDBJ whole genome shotgun (WGS) entry which is preliminary data.</text>
</comment>
<dbReference type="GO" id="GO:0062054">
    <property type="term" value="F:fluoride channel activity"/>
    <property type="evidence" value="ECO:0007669"/>
    <property type="project" value="UniProtKB-UniRule"/>
</dbReference>
<evidence type="ECO:0000256" key="9">
    <source>
        <dbReference type="ARBA" id="ARBA00049940"/>
    </source>
</evidence>
<keyword evidence="6 10" id="KW-0407">Ion channel</keyword>
<dbReference type="RefSeq" id="WP_031589794.1">
    <property type="nucleotide sequence ID" value="NZ_JNKN01000046.1"/>
</dbReference>
<gene>
    <name evidence="10" type="primary">fluC</name>
    <name evidence="10" type="synonym">crcB</name>
    <name evidence="11" type="ORF">IV49_GL001549</name>
</gene>
<evidence type="ECO:0000313" key="12">
    <source>
        <dbReference type="Proteomes" id="UP000051841"/>
    </source>
</evidence>
<comment type="similarity">
    <text evidence="7 10">Belongs to the fluoride channel Fluc/FEX (TC 1.A.43) family.</text>
</comment>
<keyword evidence="10" id="KW-0406">Ion transport</keyword>
<dbReference type="PATRIC" id="fig|1410657.5.peg.1599"/>
<evidence type="ECO:0000256" key="10">
    <source>
        <dbReference type="HAMAP-Rule" id="MF_00454"/>
    </source>
</evidence>
<dbReference type="HAMAP" id="MF_00454">
    <property type="entry name" value="FluC"/>
    <property type="match status" value="1"/>
</dbReference>
<feature type="binding site" evidence="10">
    <location>
        <position position="73"/>
    </location>
    <ligand>
        <name>Na(+)</name>
        <dbReference type="ChEBI" id="CHEBI:29101"/>
        <note>structural</note>
    </ligand>
</feature>
<comment type="activity regulation">
    <text evidence="10">Na(+) is not transported, but it plays an essential structural role and its presence is essential for fluoride channel function.</text>
</comment>
<dbReference type="Proteomes" id="UP000051841">
    <property type="component" value="Unassembled WGS sequence"/>
</dbReference>
<feature type="transmembrane region" description="Helical" evidence="10">
    <location>
        <begin position="31"/>
        <end position="53"/>
    </location>
</feature>
<keyword evidence="4 10" id="KW-1133">Transmembrane helix</keyword>
<comment type="subcellular location">
    <subcellularLocation>
        <location evidence="1 10">Cell membrane</location>
        <topology evidence="1 10">Multi-pass membrane protein</topology>
    </subcellularLocation>
</comment>
<feature type="transmembrane region" description="Helical" evidence="10">
    <location>
        <begin position="65"/>
        <end position="83"/>
    </location>
</feature>
<evidence type="ECO:0000256" key="8">
    <source>
        <dbReference type="ARBA" id="ARBA00035585"/>
    </source>
</evidence>
<evidence type="ECO:0000256" key="4">
    <source>
        <dbReference type="ARBA" id="ARBA00022989"/>
    </source>
</evidence>
<evidence type="ECO:0000256" key="3">
    <source>
        <dbReference type="ARBA" id="ARBA00022692"/>
    </source>
</evidence>
<comment type="function">
    <text evidence="9 10">Fluoride-specific ion channel. Important for reducing fluoride concentration in the cell, thus reducing its toxicity.</text>
</comment>
<feature type="binding site" evidence="10">
    <location>
        <position position="76"/>
    </location>
    <ligand>
        <name>Na(+)</name>
        <dbReference type="ChEBI" id="CHEBI:29101"/>
        <note>structural</note>
    </ligand>
</feature>
<accession>A0A0R2H4W4</accession>
<evidence type="ECO:0000256" key="5">
    <source>
        <dbReference type="ARBA" id="ARBA00023136"/>
    </source>
</evidence>
<dbReference type="PANTHER" id="PTHR28259">
    <property type="entry name" value="FLUORIDE EXPORT PROTEIN 1-RELATED"/>
    <property type="match status" value="1"/>
</dbReference>
<keyword evidence="2 10" id="KW-1003">Cell membrane</keyword>
<dbReference type="EMBL" id="JQBL01000045">
    <property type="protein sequence ID" value="KRN47451.1"/>
    <property type="molecule type" value="Genomic_DNA"/>
</dbReference>
<feature type="transmembrane region" description="Helical" evidence="10">
    <location>
        <begin position="95"/>
        <end position="119"/>
    </location>
</feature>
<dbReference type="InterPro" id="IPR003691">
    <property type="entry name" value="FluC"/>
</dbReference>
<proteinExistence type="inferred from homology"/>
<keyword evidence="3 10" id="KW-0812">Transmembrane</keyword>
<comment type="catalytic activity">
    <reaction evidence="8">
        <text>fluoride(in) = fluoride(out)</text>
        <dbReference type="Rhea" id="RHEA:76159"/>
        <dbReference type="ChEBI" id="CHEBI:17051"/>
    </reaction>
    <physiologicalReaction direction="left-to-right" evidence="8">
        <dbReference type="Rhea" id="RHEA:76160"/>
    </physiologicalReaction>
</comment>
<dbReference type="AlphaFoldDB" id="A0A0R2H4W4"/>
<evidence type="ECO:0000256" key="2">
    <source>
        <dbReference type="ARBA" id="ARBA00022475"/>
    </source>
</evidence>